<reference evidence="4 5" key="1">
    <citation type="journal article" date="2016" name="Microbes Environ.">
        <title>Phylogenetically diverse aerobic anoxygenic phototrophic bacteria isolated from epilithic biofilms in Tama river, Japan.</title>
        <authorList>
            <person name="Hirose S."/>
            <person name="Matsuura K."/>
            <person name="Haruta S."/>
        </authorList>
    </citation>
    <scope>NUCLEOTIDE SEQUENCE [LARGE SCALE GENOMIC DNA]</scope>
    <source>
        <strain evidence="4 5">S08</strain>
    </source>
</reference>
<name>A0ABN6NWT3_9PROT</name>
<dbReference type="Gene3D" id="3.40.190.10">
    <property type="entry name" value="Periplasmic binding protein-like II"/>
    <property type="match status" value="2"/>
</dbReference>
<accession>A0ABN6NWT3</accession>
<evidence type="ECO:0000313" key="4">
    <source>
        <dbReference type="EMBL" id="BDG70358.1"/>
    </source>
</evidence>
<dbReference type="Pfam" id="PF12849">
    <property type="entry name" value="PBP_like_2"/>
    <property type="match status" value="1"/>
</dbReference>
<feature type="domain" description="PBP" evidence="3">
    <location>
        <begin position="26"/>
        <end position="295"/>
    </location>
</feature>
<keyword evidence="5" id="KW-1185">Reference proteome</keyword>
<dbReference type="InterPro" id="IPR024370">
    <property type="entry name" value="PBP_domain"/>
</dbReference>
<feature type="signal peptide" evidence="2">
    <location>
        <begin position="1"/>
        <end position="22"/>
    </location>
</feature>
<dbReference type="PANTHER" id="PTHR30570:SF1">
    <property type="entry name" value="PHOSPHATE-BINDING PROTEIN PSTS"/>
    <property type="match status" value="1"/>
</dbReference>
<dbReference type="SUPFAM" id="SSF53850">
    <property type="entry name" value="Periplasmic binding protein-like II"/>
    <property type="match status" value="1"/>
</dbReference>
<organism evidence="4 5">
    <name type="scientific">Roseomonas fluvialis</name>
    <dbReference type="NCBI Taxonomy" id="1750527"/>
    <lineage>
        <taxon>Bacteria</taxon>
        <taxon>Pseudomonadati</taxon>
        <taxon>Pseudomonadota</taxon>
        <taxon>Alphaproteobacteria</taxon>
        <taxon>Acetobacterales</taxon>
        <taxon>Roseomonadaceae</taxon>
        <taxon>Roseomonas</taxon>
    </lineage>
</organism>
<proteinExistence type="predicted"/>
<evidence type="ECO:0000256" key="2">
    <source>
        <dbReference type="SAM" id="SignalP"/>
    </source>
</evidence>
<dbReference type="RefSeq" id="WP_244457693.1">
    <property type="nucleotide sequence ID" value="NZ_AP025637.1"/>
</dbReference>
<feature type="chain" id="PRO_5045431775" evidence="2">
    <location>
        <begin position="23"/>
        <end position="352"/>
    </location>
</feature>
<dbReference type="PANTHER" id="PTHR30570">
    <property type="entry name" value="PERIPLASMIC PHOSPHATE BINDING COMPONENT OF PHOSPHATE ABC TRANSPORTER"/>
    <property type="match status" value="1"/>
</dbReference>
<dbReference type="Proteomes" id="UP000831327">
    <property type="component" value="Chromosome"/>
</dbReference>
<evidence type="ECO:0000259" key="3">
    <source>
        <dbReference type="Pfam" id="PF12849"/>
    </source>
</evidence>
<sequence>MRHLVLGLVAGLLLLGGGSAHAQGTLTLRDRLVIVNSSSTAGLAQILARSFAERFEGVQPPQASTLGSARAMEAFCSGIGPQTPDILLVTRRLSRAVIESCVANGVRDIIEVQLGLGAVVLAARRGEPMPALSSRQVFEALAAERVVAEEFVPNQARFWSDVGAGLPRTDIRVILPVVGSGHRALFDDLVMEAGCRYVPDIRLLFEAAYRRTKCITARTDGRALDVRADQAVAALLAAPPGTLAVVSYDQLLASGGNLVAVPLDGIAPTVASIGSLDYEQARTFFVYAKRQHSRNQQGVGVVRGIHEFLVESTSEQAAGPGGYLLAAGLVPLVPAERAAQRRIAEQARLMSR</sequence>
<gene>
    <name evidence="4" type="ORF">Rmf_02870</name>
</gene>
<dbReference type="EMBL" id="AP025637">
    <property type="protein sequence ID" value="BDG70358.1"/>
    <property type="molecule type" value="Genomic_DNA"/>
</dbReference>
<dbReference type="InterPro" id="IPR050811">
    <property type="entry name" value="Phosphate_ABC_transporter"/>
</dbReference>
<evidence type="ECO:0000256" key="1">
    <source>
        <dbReference type="ARBA" id="ARBA00022729"/>
    </source>
</evidence>
<protein>
    <submittedName>
        <fullName evidence="4">Phosphate-binding protein</fullName>
    </submittedName>
</protein>
<evidence type="ECO:0000313" key="5">
    <source>
        <dbReference type="Proteomes" id="UP000831327"/>
    </source>
</evidence>
<keyword evidence="1 2" id="KW-0732">Signal</keyword>